<comment type="caution">
    <text evidence="2">The sequence shown here is derived from an EMBL/GenBank/DDBJ whole genome shotgun (WGS) entry which is preliminary data.</text>
</comment>
<keyword evidence="3" id="KW-1185">Reference proteome</keyword>
<reference evidence="2 3" key="1">
    <citation type="submission" date="2016-12" db="EMBL/GenBank/DDBJ databases">
        <title>The genomes of Aspergillus section Nigri reveals drivers in fungal speciation.</title>
        <authorList>
            <consortium name="DOE Joint Genome Institute"/>
            <person name="Vesth T.C."/>
            <person name="Nybo J."/>
            <person name="Theobald S."/>
            <person name="Brandl J."/>
            <person name="Frisvad J.C."/>
            <person name="Nielsen K.F."/>
            <person name="Lyhne E.K."/>
            <person name="Kogle M.E."/>
            <person name="Kuo A."/>
            <person name="Riley R."/>
            <person name="Clum A."/>
            <person name="Nolan M."/>
            <person name="Lipzen A."/>
            <person name="Salamov A."/>
            <person name="Henrissat B."/>
            <person name="Wiebenga A."/>
            <person name="De Vries R.P."/>
            <person name="Grigoriev I.V."/>
            <person name="Mortensen U.H."/>
            <person name="Andersen M.R."/>
            <person name="Baker S.E."/>
        </authorList>
    </citation>
    <scope>NUCLEOTIDE SEQUENCE [LARGE SCALE GENOMIC DNA]</scope>
    <source>
        <strain evidence="2 3">IBT 23096</strain>
    </source>
</reference>
<evidence type="ECO:0000313" key="3">
    <source>
        <dbReference type="Proteomes" id="UP000234275"/>
    </source>
</evidence>
<dbReference type="GeneID" id="36560405"/>
<name>A0A2I2GP28_9EURO</name>
<dbReference type="OrthoDB" id="4497138at2759"/>
<dbReference type="VEuPathDB" id="FungiDB:P170DRAFT_470082"/>
<feature type="region of interest" description="Disordered" evidence="1">
    <location>
        <begin position="1"/>
        <end position="20"/>
    </location>
</feature>
<proteinExistence type="predicted"/>
<protein>
    <submittedName>
        <fullName evidence="2">Uncharacterized protein</fullName>
    </submittedName>
</protein>
<sequence>MASPLADTPQTSPRRSNFIESASKPVIVIVSPTQPPPSPVSETESLLSLSSSEQPLYSSSFRPSTYSSLLAKIARDAHLLTITSLETLEEALTQHGPKIAGFIIASTAILHPVHNALAMRLAALVHNNAQTVSSNSDADRIYTVLFALSFPSEAINRPLLFAIFMRNVFHLPWRLSGKTSQKVKTKLRVSVLRKLGQRVYRGRYCMRSVFLRNVKLADKVVVATGEFPIGGQRFMGLDVSRWLGDGVELLEDEYGAQTESTDEEKELEDWQSEESDVTAVGGDFGDAYSFGEAGSDTYQGDGTGNVAGPASNLVGNGVGDETMQADEDVGFLGDVEDNDAQGLDIHPIVTTTLVINNNHTHTQHADDALSDNSTIISPASLLNTSPTAVSTLATTTEASSFEGEDNDDEFGGQVFEDEDDDELTSAITLTPTTNPAFNLTHAFNPTANANTNIPMYITTDEEDISAPLHPTGWVPSDDEGTSVDVCCADSPIVIHEFKRTVAREGVEELVPSGYVGFVGHVDDSRSMSTLILGMCAVPKFVEGS</sequence>
<accession>A0A2I2GP28</accession>
<gene>
    <name evidence="2" type="ORF">P170DRAFT_470082</name>
</gene>
<organism evidence="2 3">
    <name type="scientific">Aspergillus steynii IBT 23096</name>
    <dbReference type="NCBI Taxonomy" id="1392250"/>
    <lineage>
        <taxon>Eukaryota</taxon>
        <taxon>Fungi</taxon>
        <taxon>Dikarya</taxon>
        <taxon>Ascomycota</taxon>
        <taxon>Pezizomycotina</taxon>
        <taxon>Eurotiomycetes</taxon>
        <taxon>Eurotiomycetidae</taxon>
        <taxon>Eurotiales</taxon>
        <taxon>Aspergillaceae</taxon>
        <taxon>Aspergillus</taxon>
        <taxon>Aspergillus subgen. Circumdati</taxon>
    </lineage>
</organism>
<dbReference type="EMBL" id="MSFO01000001">
    <property type="protein sequence ID" value="PLB54628.1"/>
    <property type="molecule type" value="Genomic_DNA"/>
</dbReference>
<dbReference type="AlphaFoldDB" id="A0A2I2GP28"/>
<evidence type="ECO:0000313" key="2">
    <source>
        <dbReference type="EMBL" id="PLB54628.1"/>
    </source>
</evidence>
<dbReference type="Proteomes" id="UP000234275">
    <property type="component" value="Unassembled WGS sequence"/>
</dbReference>
<evidence type="ECO:0000256" key="1">
    <source>
        <dbReference type="SAM" id="MobiDB-lite"/>
    </source>
</evidence>
<feature type="compositionally biased region" description="Polar residues" evidence="1">
    <location>
        <begin position="8"/>
        <end position="20"/>
    </location>
</feature>
<dbReference type="RefSeq" id="XP_024709930.1">
    <property type="nucleotide sequence ID" value="XM_024852707.1"/>
</dbReference>